<evidence type="ECO:0000313" key="2">
    <source>
        <dbReference type="EMBL" id="MBK1834536.1"/>
    </source>
</evidence>
<evidence type="ECO:0000256" key="1">
    <source>
        <dbReference type="PIRSR" id="PIRSR005902-1"/>
    </source>
</evidence>
<dbReference type="PANTHER" id="PTHR47176">
    <property type="entry name" value="OSJNBA0020J04.13 PROTEIN"/>
    <property type="match status" value="1"/>
</dbReference>
<feature type="binding site" evidence="1">
    <location>
        <position position="7"/>
    </location>
    <ligand>
        <name>a divalent metal cation</name>
        <dbReference type="ChEBI" id="CHEBI:60240"/>
        <label>1</label>
    </ligand>
</feature>
<dbReference type="InterPro" id="IPR001130">
    <property type="entry name" value="TatD-like"/>
</dbReference>
<sequence>MIDAHNHLQQFADPETILATARAAGVERQLVNGTCEEDWPRVRELCAHHPDELWPSFGLHPWEVPHRSPQWASTLRDLLAKTPHAALGECGLDRWKKPHDLPTQVDCLQIQIDLAKELDRPLTIHCLQAWGPLLALLQKQDHLPPFLIHAFSGSREMMAEFASLGAYFSFNGFFLHERKALLRETYREIPPDRLLLESDAPAMLPPPDFVTHPLPAEQNHPANLPISLQELAKIRSCPTPQLARQLEQNFHRWHRQRAH</sequence>
<dbReference type="AlphaFoldDB" id="A0A934RRX7"/>
<feature type="binding site" evidence="1">
    <location>
        <position position="5"/>
    </location>
    <ligand>
        <name>a divalent metal cation</name>
        <dbReference type="ChEBI" id="CHEBI:60240"/>
        <label>1</label>
    </ligand>
</feature>
<dbReference type="CDD" id="cd01310">
    <property type="entry name" value="TatD_DNAse"/>
    <property type="match status" value="1"/>
</dbReference>
<dbReference type="Gene3D" id="3.20.20.140">
    <property type="entry name" value="Metal-dependent hydrolases"/>
    <property type="match status" value="1"/>
</dbReference>
<name>A0A934RRX7_9BACT</name>
<comment type="caution">
    <text evidence="2">The sequence shown here is derived from an EMBL/GenBank/DDBJ whole genome shotgun (WGS) entry which is preliminary data.</text>
</comment>
<feature type="binding site" evidence="1">
    <location>
        <position position="199"/>
    </location>
    <ligand>
        <name>a divalent metal cation</name>
        <dbReference type="ChEBI" id="CHEBI:60240"/>
        <label>1</label>
    </ligand>
</feature>
<feature type="binding site" evidence="1">
    <location>
        <position position="125"/>
    </location>
    <ligand>
        <name>a divalent metal cation</name>
        <dbReference type="ChEBI" id="CHEBI:60240"/>
        <label>2</label>
    </ligand>
</feature>
<keyword evidence="1" id="KW-0479">Metal-binding</keyword>
<dbReference type="PIRSF" id="PIRSF005902">
    <property type="entry name" value="DNase_TatD"/>
    <property type="match status" value="1"/>
</dbReference>
<dbReference type="Pfam" id="PF01026">
    <property type="entry name" value="TatD_DNase"/>
    <property type="match status" value="1"/>
</dbReference>
<feature type="binding site" evidence="1">
    <location>
        <position position="149"/>
    </location>
    <ligand>
        <name>a divalent metal cation</name>
        <dbReference type="ChEBI" id="CHEBI:60240"/>
        <label>2</label>
    </ligand>
</feature>
<dbReference type="SUPFAM" id="SSF51556">
    <property type="entry name" value="Metallo-dependent hydrolases"/>
    <property type="match status" value="1"/>
</dbReference>
<dbReference type="RefSeq" id="WP_200391972.1">
    <property type="nucleotide sequence ID" value="NZ_JAENIO010000026.1"/>
</dbReference>
<proteinExistence type="predicted"/>
<dbReference type="EMBL" id="JAENIO010000026">
    <property type="protein sequence ID" value="MBK1834536.1"/>
    <property type="molecule type" value="Genomic_DNA"/>
</dbReference>
<feature type="binding site" evidence="1">
    <location>
        <position position="89"/>
    </location>
    <ligand>
        <name>a divalent metal cation</name>
        <dbReference type="ChEBI" id="CHEBI:60240"/>
        <label>1</label>
    </ligand>
</feature>
<evidence type="ECO:0000313" key="3">
    <source>
        <dbReference type="Proteomes" id="UP000604083"/>
    </source>
</evidence>
<keyword evidence="2" id="KW-0378">Hydrolase</keyword>
<reference evidence="2" key="1">
    <citation type="submission" date="2021-01" db="EMBL/GenBank/DDBJ databases">
        <title>Modified the classification status of verrucomicrobia.</title>
        <authorList>
            <person name="Feng X."/>
        </authorList>
    </citation>
    <scope>NUCLEOTIDE SEQUENCE</scope>
    <source>
        <strain evidence="2">KCTC 12986</strain>
    </source>
</reference>
<gene>
    <name evidence="2" type="ORF">JIN78_10735</name>
</gene>
<keyword evidence="3" id="KW-1185">Reference proteome</keyword>
<dbReference type="GO" id="GO:0046872">
    <property type="term" value="F:metal ion binding"/>
    <property type="evidence" value="ECO:0007669"/>
    <property type="project" value="UniProtKB-KW"/>
</dbReference>
<dbReference type="GO" id="GO:0016788">
    <property type="term" value="F:hydrolase activity, acting on ester bonds"/>
    <property type="evidence" value="ECO:0007669"/>
    <property type="project" value="InterPro"/>
</dbReference>
<dbReference type="PANTHER" id="PTHR47176:SF1">
    <property type="entry name" value="OS04G0577500 PROTEIN"/>
    <property type="match status" value="1"/>
</dbReference>
<dbReference type="Proteomes" id="UP000604083">
    <property type="component" value="Unassembled WGS sequence"/>
</dbReference>
<organism evidence="2 3">
    <name type="scientific">Roseibacillus ishigakijimensis</name>
    <dbReference type="NCBI Taxonomy" id="454146"/>
    <lineage>
        <taxon>Bacteria</taxon>
        <taxon>Pseudomonadati</taxon>
        <taxon>Verrucomicrobiota</taxon>
        <taxon>Verrucomicrobiia</taxon>
        <taxon>Verrucomicrobiales</taxon>
        <taxon>Verrucomicrobiaceae</taxon>
        <taxon>Roseibacillus</taxon>
    </lineage>
</organism>
<accession>A0A934RRX7</accession>
<protein>
    <submittedName>
        <fullName evidence="2">TatD family hydrolase</fullName>
    </submittedName>
</protein>
<dbReference type="InterPro" id="IPR032466">
    <property type="entry name" value="Metal_Hydrolase"/>
</dbReference>